<dbReference type="GO" id="GO:0005737">
    <property type="term" value="C:cytoplasm"/>
    <property type="evidence" value="ECO:0007669"/>
    <property type="project" value="TreeGrafter"/>
</dbReference>
<protein>
    <recommendedName>
        <fullName evidence="4">Arrestin C-terminal-like domain-containing protein</fullName>
    </recommendedName>
</protein>
<dbReference type="InterPro" id="IPR011022">
    <property type="entry name" value="Arrestin_C-like"/>
</dbReference>
<dbReference type="AlphaFoldDB" id="A0A8S1AED4"/>
<dbReference type="OrthoDB" id="2333384at2759"/>
<comment type="caution">
    <text evidence="5">The sequence shown here is derived from an EMBL/GenBank/DDBJ whole genome shotgun (WGS) entry which is preliminary data.</text>
</comment>
<dbReference type="GO" id="GO:0015031">
    <property type="term" value="P:protein transport"/>
    <property type="evidence" value="ECO:0007669"/>
    <property type="project" value="TreeGrafter"/>
</dbReference>
<evidence type="ECO:0000313" key="6">
    <source>
        <dbReference type="Proteomes" id="UP000494106"/>
    </source>
</evidence>
<dbReference type="SMART" id="SM01017">
    <property type="entry name" value="Arrestin_C"/>
    <property type="match status" value="1"/>
</dbReference>
<dbReference type="InterPro" id="IPR050357">
    <property type="entry name" value="Arrestin_domain-protein"/>
</dbReference>
<evidence type="ECO:0000256" key="3">
    <source>
        <dbReference type="SAM" id="MobiDB-lite"/>
    </source>
</evidence>
<dbReference type="EMBL" id="CADEBC010000519">
    <property type="protein sequence ID" value="CAB3243365.1"/>
    <property type="molecule type" value="Genomic_DNA"/>
</dbReference>
<dbReference type="InterPro" id="IPR014752">
    <property type="entry name" value="Arrestin-like_C"/>
</dbReference>
<accession>A0A8S1AED4</accession>
<keyword evidence="6" id="KW-1185">Reference proteome</keyword>
<dbReference type="Pfam" id="PF00339">
    <property type="entry name" value="Arrestin_N"/>
    <property type="match status" value="1"/>
</dbReference>
<evidence type="ECO:0000259" key="4">
    <source>
        <dbReference type="SMART" id="SM01017"/>
    </source>
</evidence>
<dbReference type="Gene3D" id="2.60.40.640">
    <property type="match status" value="2"/>
</dbReference>
<name>A0A8S1AED4_ARCPL</name>
<dbReference type="Pfam" id="PF02752">
    <property type="entry name" value="Arrestin_C"/>
    <property type="match status" value="1"/>
</dbReference>
<dbReference type="PANTHER" id="PTHR11188">
    <property type="entry name" value="ARRESTIN DOMAIN CONTAINING PROTEIN"/>
    <property type="match status" value="1"/>
</dbReference>
<evidence type="ECO:0000313" key="5">
    <source>
        <dbReference type="EMBL" id="CAB3243365.1"/>
    </source>
</evidence>
<dbReference type="InterPro" id="IPR011021">
    <property type="entry name" value="Arrestin-like_N"/>
</dbReference>
<dbReference type="Proteomes" id="UP000494106">
    <property type="component" value="Unassembled WGS sequence"/>
</dbReference>
<dbReference type="PANTHER" id="PTHR11188:SF17">
    <property type="entry name" value="FI21816P1"/>
    <property type="match status" value="1"/>
</dbReference>
<proteinExistence type="inferred from homology"/>
<dbReference type="SUPFAM" id="SSF81296">
    <property type="entry name" value="E set domains"/>
    <property type="match status" value="1"/>
</dbReference>
<evidence type="ECO:0000256" key="1">
    <source>
        <dbReference type="ARBA" id="ARBA00005298"/>
    </source>
</evidence>
<evidence type="ECO:0000256" key="2">
    <source>
        <dbReference type="ARBA" id="ARBA00022606"/>
    </source>
</evidence>
<organism evidence="5 6">
    <name type="scientific">Arctia plantaginis</name>
    <name type="common">Wood tiger moth</name>
    <name type="synonym">Phalaena plantaginis</name>
    <dbReference type="NCBI Taxonomy" id="874455"/>
    <lineage>
        <taxon>Eukaryota</taxon>
        <taxon>Metazoa</taxon>
        <taxon>Ecdysozoa</taxon>
        <taxon>Arthropoda</taxon>
        <taxon>Hexapoda</taxon>
        <taxon>Insecta</taxon>
        <taxon>Pterygota</taxon>
        <taxon>Neoptera</taxon>
        <taxon>Endopterygota</taxon>
        <taxon>Lepidoptera</taxon>
        <taxon>Glossata</taxon>
        <taxon>Ditrysia</taxon>
        <taxon>Noctuoidea</taxon>
        <taxon>Erebidae</taxon>
        <taxon>Arctiinae</taxon>
        <taxon>Arctia</taxon>
    </lineage>
</organism>
<keyword evidence="2" id="KW-0716">Sensory transduction</keyword>
<gene>
    <name evidence="5" type="ORF">APLA_LOCUS9454</name>
</gene>
<reference evidence="5 6" key="1">
    <citation type="submission" date="2020-04" db="EMBL/GenBank/DDBJ databases">
        <authorList>
            <person name="Wallbank WR R."/>
            <person name="Pardo Diaz C."/>
            <person name="Kozak K."/>
            <person name="Martin S."/>
            <person name="Jiggins C."/>
            <person name="Moest M."/>
            <person name="Warren A I."/>
            <person name="Byers J.R.P. K."/>
            <person name="Montejo-Kovacevich G."/>
            <person name="Yen C E."/>
        </authorList>
    </citation>
    <scope>NUCLEOTIDE SEQUENCE [LARGE SCALE GENOMIC DNA]</scope>
</reference>
<sequence length="357" mass="40330">MGIISCQMCIFKPPDEVYKQGEVVAGLIKYTILEPVEIQKITTSLKGIGTIVLKVHRGTKNRVTYKSKETLVDIDNIVQDEKMKLESGSHEIKFHFTLPDTIPSTSKTCKCFGNFKATCVIKYYIRIKLQGSGLFSIEKHFRKEIPVKSDVAPTLSREPVNYMKSKKLVRLFSSQNGLINIKATILNSALAIGGKIVLHYEVKNDSHVIVKSVQTKLIQAYMFKADGRSAMNYEEDVPSTDAKITSIDSQTTRTECIDIQLPSNIYNLENSKLVSRYYFVRLIAQLPLPHGNIVLNIPVQIGVNENANDNKMAQDYEDIIDDDQPPSYWEVMGEARKENDESSDDDDDENHKSKTNK</sequence>
<feature type="region of interest" description="Disordered" evidence="3">
    <location>
        <begin position="318"/>
        <end position="357"/>
    </location>
</feature>
<feature type="domain" description="Arrestin C-terminal-like" evidence="4">
    <location>
        <begin position="175"/>
        <end position="306"/>
    </location>
</feature>
<comment type="similarity">
    <text evidence="1">Belongs to the arrestin family.</text>
</comment>
<dbReference type="InterPro" id="IPR014756">
    <property type="entry name" value="Ig_E-set"/>
</dbReference>